<dbReference type="RefSeq" id="WP_119670075.1">
    <property type="nucleotide sequence ID" value="NZ_QXED01000007.1"/>
</dbReference>
<gene>
    <name evidence="1" type="ORF">DYU11_22950</name>
</gene>
<keyword evidence="2" id="KW-1185">Reference proteome</keyword>
<dbReference type="AlphaFoldDB" id="A0A418M2K8"/>
<protein>
    <recommendedName>
        <fullName evidence="3">Lipoprotein</fullName>
    </recommendedName>
</protein>
<name>A0A418M2K8_9BACT</name>
<evidence type="ECO:0008006" key="3">
    <source>
        <dbReference type="Google" id="ProtNLM"/>
    </source>
</evidence>
<dbReference type="Proteomes" id="UP000283523">
    <property type="component" value="Unassembled WGS sequence"/>
</dbReference>
<sequence>MQTYRKLTFLLLLSFLSCEFPETALPKTLDLGAFQVSTPEGWWAKNGVGYDSQVGELTDRATTLSFDYGWYSYRFDKETTATHERTQTTIDGRPALLVRPLQKGRGIIGVFIQKDTLNRLTIVGHNVKDETTILNILRSVRFR</sequence>
<accession>A0A418M2K8</accession>
<dbReference type="PROSITE" id="PS51257">
    <property type="entry name" value="PROKAR_LIPOPROTEIN"/>
    <property type="match status" value="1"/>
</dbReference>
<reference evidence="1 2" key="1">
    <citation type="submission" date="2018-08" db="EMBL/GenBank/DDBJ databases">
        <title>Fibrisoma montanum sp. nov., isolated from Danxia mountain soil.</title>
        <authorList>
            <person name="Huang Y."/>
        </authorList>
    </citation>
    <scope>NUCLEOTIDE SEQUENCE [LARGE SCALE GENOMIC DNA]</scope>
    <source>
        <strain evidence="1 2">HYT19</strain>
    </source>
</reference>
<evidence type="ECO:0000313" key="2">
    <source>
        <dbReference type="Proteomes" id="UP000283523"/>
    </source>
</evidence>
<proteinExistence type="predicted"/>
<dbReference type="OrthoDB" id="955119at2"/>
<organism evidence="1 2">
    <name type="scientific">Fibrisoma montanum</name>
    <dbReference type="NCBI Taxonomy" id="2305895"/>
    <lineage>
        <taxon>Bacteria</taxon>
        <taxon>Pseudomonadati</taxon>
        <taxon>Bacteroidota</taxon>
        <taxon>Cytophagia</taxon>
        <taxon>Cytophagales</taxon>
        <taxon>Spirosomataceae</taxon>
        <taxon>Fibrisoma</taxon>
    </lineage>
</organism>
<dbReference type="EMBL" id="QXED01000007">
    <property type="protein sequence ID" value="RIV19789.1"/>
    <property type="molecule type" value="Genomic_DNA"/>
</dbReference>
<comment type="caution">
    <text evidence="1">The sequence shown here is derived from an EMBL/GenBank/DDBJ whole genome shotgun (WGS) entry which is preliminary data.</text>
</comment>
<evidence type="ECO:0000313" key="1">
    <source>
        <dbReference type="EMBL" id="RIV19789.1"/>
    </source>
</evidence>